<evidence type="ECO:0000313" key="3">
    <source>
        <dbReference type="Proteomes" id="UP000244013"/>
    </source>
</evidence>
<gene>
    <name evidence="2" type="ORF">C8J25_101734</name>
</gene>
<dbReference type="GeneID" id="91004805"/>
<dbReference type="Gene3D" id="3.60.15.10">
    <property type="entry name" value="Ribonuclease Z/Hydroxyacylglutathione hydrolase-like"/>
    <property type="match status" value="1"/>
</dbReference>
<evidence type="ECO:0000259" key="1">
    <source>
        <dbReference type="Pfam" id="PF00753"/>
    </source>
</evidence>
<name>A0A2T5UCK3_9SPHN</name>
<proteinExistence type="predicted"/>
<dbReference type="Pfam" id="PF00753">
    <property type="entry name" value="Lactamase_B"/>
    <property type="match status" value="1"/>
</dbReference>
<dbReference type="RefSeq" id="WP_107952236.1">
    <property type="nucleotide sequence ID" value="NZ_QAYE01000001.1"/>
</dbReference>
<dbReference type="SUPFAM" id="SSF56281">
    <property type="entry name" value="Metallo-hydrolase/oxidoreductase"/>
    <property type="match status" value="1"/>
</dbReference>
<protein>
    <submittedName>
        <fullName evidence="2">Metallo-beta-lactamase superfamily protein</fullName>
    </submittedName>
</protein>
<organism evidence="2 3">
    <name type="scientific">Sphingomonas faeni</name>
    <dbReference type="NCBI Taxonomy" id="185950"/>
    <lineage>
        <taxon>Bacteria</taxon>
        <taxon>Pseudomonadati</taxon>
        <taxon>Pseudomonadota</taxon>
        <taxon>Alphaproteobacteria</taxon>
        <taxon>Sphingomonadales</taxon>
        <taxon>Sphingomonadaceae</taxon>
        <taxon>Sphingomonas</taxon>
    </lineage>
</organism>
<dbReference type="InterPro" id="IPR036866">
    <property type="entry name" value="RibonucZ/Hydroxyglut_hydro"/>
</dbReference>
<dbReference type="EMBL" id="QAYE01000001">
    <property type="protein sequence ID" value="PTW49226.1"/>
    <property type="molecule type" value="Genomic_DNA"/>
</dbReference>
<feature type="domain" description="Metallo-beta-lactamase" evidence="1">
    <location>
        <begin position="20"/>
        <end position="84"/>
    </location>
</feature>
<accession>A0A2T5UCK3</accession>
<dbReference type="Proteomes" id="UP000244013">
    <property type="component" value="Unassembled WGS sequence"/>
</dbReference>
<dbReference type="InterPro" id="IPR001279">
    <property type="entry name" value="Metallo-B-lactamas"/>
</dbReference>
<dbReference type="AlphaFoldDB" id="A0A2T5UCK3"/>
<evidence type="ECO:0000313" key="2">
    <source>
        <dbReference type="EMBL" id="PTW49226.1"/>
    </source>
</evidence>
<reference evidence="2 3" key="1">
    <citation type="submission" date="2018-04" db="EMBL/GenBank/DDBJ databases">
        <title>Genomic Encyclopedia of Type Strains, Phase III (KMG-III): the genomes of soil and plant-associated and newly described type strains.</title>
        <authorList>
            <person name="Whitman W."/>
        </authorList>
    </citation>
    <scope>NUCLEOTIDE SEQUENCE [LARGE SCALE GENOMIC DNA]</scope>
    <source>
        <strain evidence="2 3">MA-olki</strain>
    </source>
</reference>
<comment type="caution">
    <text evidence="2">The sequence shown here is derived from an EMBL/GenBank/DDBJ whole genome shotgun (WGS) entry which is preliminary data.</text>
</comment>
<sequence length="464" mass="51353">MTSTFLAIPLPRKGESFLLRTTYQDRDVAILVDTGWHLGKGDLDNSLDTFLNGQMPDLRKIDRLILTHEDADHCQGAPQFMARWLRTGRSIDEVWLPALWAPAGAGPRRSKWVRSRIVKGAFEAAPEIASAAREYARERNDARDRGPLSENLEREHLANAVRYAASASGLFDGLFPLREDERPVERLEKAHQIEDANAPGFPATLTLALFGDAPGWSSREGTASSLAMDLRERGELPNAHSHEALAMMLAHNALDTHERISKTVASCIAFGIPVRWFDFDQFENNRKKPGGGARGGDRGFLTPINAVEVLPSPRLVSPQLIFYALTLSRANRECLAYLRHEDEKEPAVLFTADSRLTTHGKPFPRPATGLPVRQNLIVTALHHASSHNQQGYAIIDAWVGKRKRPILVRNGGHKVTAPAAGFLANPNRLCVRCIGSSLPDVPVRVEATNGRWRMPNHPRACGCQ</sequence>
<dbReference type="OrthoDB" id="9773738at2"/>